<organism evidence="1 2">
    <name type="scientific">Ligilactobacillus ruminis ATCC 25644</name>
    <dbReference type="NCBI Taxonomy" id="525362"/>
    <lineage>
        <taxon>Bacteria</taxon>
        <taxon>Bacillati</taxon>
        <taxon>Bacillota</taxon>
        <taxon>Bacilli</taxon>
        <taxon>Lactobacillales</taxon>
        <taxon>Lactobacillaceae</taxon>
        <taxon>Ligilactobacillus</taxon>
    </lineage>
</organism>
<dbReference type="EMBL" id="ACGS02000045">
    <property type="protein sequence ID" value="EFZ34069.1"/>
    <property type="molecule type" value="Genomic_DNA"/>
</dbReference>
<reference evidence="1 2" key="1">
    <citation type="submission" date="2011-01" db="EMBL/GenBank/DDBJ databases">
        <authorList>
            <person name="Muzny D."/>
            <person name="Qin X."/>
            <person name="Buhay C."/>
            <person name="Dugan-Rocha S."/>
            <person name="Ding Y."/>
            <person name="Chen G."/>
            <person name="Hawes A."/>
            <person name="Holder M."/>
            <person name="Jhangiani S."/>
            <person name="Johnson A."/>
            <person name="Khan Z."/>
            <person name="Li Z."/>
            <person name="Liu W."/>
            <person name="Liu X."/>
            <person name="Perez L."/>
            <person name="Shen H."/>
            <person name="Wang Q."/>
            <person name="Watt J."/>
            <person name="Xi L."/>
            <person name="Xin Y."/>
            <person name="Zhou J."/>
            <person name="Deng J."/>
            <person name="Jiang H."/>
            <person name="Liu Y."/>
            <person name="Qu J."/>
            <person name="Song X.-Z."/>
            <person name="Zhang L."/>
            <person name="Villasana D."/>
            <person name="Johnson A."/>
            <person name="Liu J."/>
            <person name="Liyanage D."/>
            <person name="Lorensuhewa L."/>
            <person name="Robinson T."/>
            <person name="Song A."/>
            <person name="Song B.-B."/>
            <person name="Dinh H."/>
            <person name="Thornton R."/>
            <person name="Coyle M."/>
            <person name="Francisco L."/>
            <person name="Jackson L."/>
            <person name="Javaid M."/>
            <person name="Korchina V."/>
            <person name="Kovar C."/>
            <person name="Mata R."/>
            <person name="Mathew T."/>
            <person name="Ngo R."/>
            <person name="Nguyen L."/>
            <person name="Nguyen N."/>
            <person name="Okwuonu G."/>
            <person name="Ongeri F."/>
            <person name="Pham C."/>
            <person name="Simmons D."/>
            <person name="Wilczek-Boney K."/>
            <person name="Hale W."/>
            <person name="Jakkamsetti A."/>
            <person name="Pham P."/>
            <person name="Ruth R."/>
            <person name="San Lucas F."/>
            <person name="Warren J."/>
            <person name="Zhang J."/>
            <person name="Zhao Z."/>
            <person name="Zhou C."/>
            <person name="Zhu D."/>
            <person name="Lee S."/>
            <person name="Bess C."/>
            <person name="Blankenburg K."/>
            <person name="Forbes L."/>
            <person name="Fu Q."/>
            <person name="Gubbala S."/>
            <person name="Hirani K."/>
            <person name="Jayaseelan J.C."/>
            <person name="Lara F."/>
            <person name="Munidasa M."/>
            <person name="Palculict T."/>
            <person name="Patil S."/>
            <person name="Pu L.-L."/>
            <person name="Saada N."/>
            <person name="Tang L."/>
            <person name="Weissenberger G."/>
            <person name="Zhu Y."/>
            <person name="Hemphill L."/>
            <person name="Shang Y."/>
            <person name="Youmans B."/>
            <person name="Ayvaz T."/>
            <person name="Ross M."/>
            <person name="Santibanez J."/>
            <person name="Aqrawi P."/>
            <person name="Gross S."/>
            <person name="Joshi V."/>
            <person name="Fowler G."/>
            <person name="Nazareth L."/>
            <person name="Reid J."/>
            <person name="Worley K."/>
            <person name="Petrosino J."/>
            <person name="Highlander S."/>
            <person name="Gibbs R."/>
        </authorList>
    </citation>
    <scope>NUCLEOTIDE SEQUENCE [LARGE SCALE GENOMIC DNA]</scope>
    <source>
        <strain evidence="1 2">ATCC 25644</strain>
    </source>
</reference>
<sequence length="62" mass="7095">MLVGDDTITETWMSFAINRRSYPFFCLPAGSKLGRAALKVDKNREKCVIFVYRLVQIKGARL</sequence>
<name>E7FS26_9LACO</name>
<proteinExistence type="predicted"/>
<dbReference type="Proteomes" id="UP000004099">
    <property type="component" value="Unassembled WGS sequence"/>
</dbReference>
<dbReference type="HOGENOM" id="CLU_2898637_0_0_9"/>
<dbReference type="AlphaFoldDB" id="E7FS26"/>
<comment type="caution">
    <text evidence="1">The sequence shown here is derived from an EMBL/GenBank/DDBJ whole genome shotgun (WGS) entry which is preliminary data.</text>
</comment>
<evidence type="ECO:0000313" key="1">
    <source>
        <dbReference type="EMBL" id="EFZ34069.1"/>
    </source>
</evidence>
<evidence type="ECO:0000313" key="2">
    <source>
        <dbReference type="Proteomes" id="UP000004099"/>
    </source>
</evidence>
<gene>
    <name evidence="1" type="ORF">HMPREF0542_11703</name>
</gene>
<accession>E7FS26</accession>
<protein>
    <submittedName>
        <fullName evidence="1">Uncharacterized protein</fullName>
    </submittedName>
</protein>